<comment type="pathway">
    <text evidence="7">Carbohydrate degradation; 2-deoxy-D-ribose 1-phosphate degradation; D-glyceraldehyde 3-phosphate and acetaldehyde from 2-deoxy-alpha-D-ribose 1-phosphate: step 2/2.</text>
</comment>
<feature type="active site" description="Schiff-base intermediate with acetaldehyde" evidence="7">
    <location>
        <position position="159"/>
    </location>
</feature>
<protein>
    <recommendedName>
        <fullName evidence="7">Deoxyribose-phosphate aldolase</fullName>
        <shortName evidence="7">DERA</shortName>
        <ecNumber evidence="7">4.1.2.4</ecNumber>
    </recommendedName>
    <alternativeName>
        <fullName evidence="7">2-deoxy-D-ribose 5-phosphate aldolase</fullName>
    </alternativeName>
    <alternativeName>
        <fullName evidence="7">Phosphodeoxyriboaldolase</fullName>
        <shortName evidence="7">Deoxyriboaldolase</shortName>
    </alternativeName>
</protein>
<feature type="active site" description="Proton donor/acceptor" evidence="7">
    <location>
        <position position="188"/>
    </location>
</feature>
<dbReference type="GO" id="GO:0004139">
    <property type="term" value="F:deoxyribose-phosphate aldolase activity"/>
    <property type="evidence" value="ECO:0007669"/>
    <property type="project" value="UniProtKB-UniRule"/>
</dbReference>
<dbReference type="SMART" id="SM01133">
    <property type="entry name" value="DeoC"/>
    <property type="match status" value="1"/>
</dbReference>
<dbReference type="InterPro" id="IPR011343">
    <property type="entry name" value="DeoC"/>
</dbReference>
<evidence type="ECO:0000256" key="2">
    <source>
        <dbReference type="ARBA" id="ARBA00022490"/>
    </source>
</evidence>
<name>A0A0R2PJK5_9ACTN</name>
<dbReference type="UniPathway" id="UPA00002">
    <property type="reaction ID" value="UER00468"/>
</dbReference>
<dbReference type="GO" id="GO:0006018">
    <property type="term" value="P:2-deoxyribose 1-phosphate catabolic process"/>
    <property type="evidence" value="ECO:0007669"/>
    <property type="project" value="UniProtKB-UniRule"/>
</dbReference>
<evidence type="ECO:0000256" key="6">
    <source>
        <dbReference type="ARBA" id="ARBA00056337"/>
    </source>
</evidence>
<feature type="active site" description="Proton donor/acceptor" evidence="7">
    <location>
        <position position="97"/>
    </location>
</feature>
<dbReference type="GO" id="GO:0016052">
    <property type="term" value="P:carbohydrate catabolic process"/>
    <property type="evidence" value="ECO:0007669"/>
    <property type="project" value="TreeGrafter"/>
</dbReference>
<dbReference type="InterPro" id="IPR013785">
    <property type="entry name" value="Aldolase_TIM"/>
</dbReference>
<dbReference type="EC" id="4.1.2.4" evidence="7"/>
<evidence type="ECO:0000313" key="8">
    <source>
        <dbReference type="EMBL" id="KRO36147.1"/>
    </source>
</evidence>
<dbReference type="PANTHER" id="PTHR10889:SF1">
    <property type="entry name" value="DEOXYRIBOSE-PHOSPHATE ALDOLASE"/>
    <property type="match status" value="1"/>
</dbReference>
<evidence type="ECO:0000256" key="3">
    <source>
        <dbReference type="ARBA" id="ARBA00023239"/>
    </source>
</evidence>
<dbReference type="FunFam" id="3.20.20.70:FF:000044">
    <property type="entry name" value="Deoxyribose-phosphate aldolase"/>
    <property type="match status" value="1"/>
</dbReference>
<dbReference type="PANTHER" id="PTHR10889">
    <property type="entry name" value="DEOXYRIBOSE-PHOSPHATE ALDOLASE"/>
    <property type="match status" value="1"/>
</dbReference>
<gene>
    <name evidence="7" type="primary">deoC</name>
    <name evidence="8" type="ORF">ABR54_02240</name>
</gene>
<evidence type="ECO:0000256" key="1">
    <source>
        <dbReference type="ARBA" id="ARBA00010936"/>
    </source>
</evidence>
<keyword evidence="2 7" id="KW-0963">Cytoplasm</keyword>
<comment type="caution">
    <text evidence="8">The sequence shown here is derived from an EMBL/GenBank/DDBJ whole genome shotgun (WGS) entry which is preliminary data.</text>
</comment>
<dbReference type="NCBIfam" id="TIGR00126">
    <property type="entry name" value="deoC"/>
    <property type="match status" value="1"/>
</dbReference>
<evidence type="ECO:0000256" key="5">
    <source>
        <dbReference type="ARBA" id="ARBA00048791"/>
    </source>
</evidence>
<comment type="function">
    <text evidence="6 7">Catalyzes a reversible aldol reaction between acetaldehyde and D-glyceraldehyde 3-phosphate to generate 2-deoxy-D-ribose 5-phosphate.</text>
</comment>
<evidence type="ECO:0000313" key="9">
    <source>
        <dbReference type="Proteomes" id="UP000053274"/>
    </source>
</evidence>
<dbReference type="PIRSF" id="PIRSF001357">
    <property type="entry name" value="DeoC"/>
    <property type="match status" value="1"/>
</dbReference>
<sequence>MSHPKYTARIIAKTIDHSLLKPEMTREEVKSGCEIAKKYDVASVCCKPSDVKFCADLLKGTDVQVGTVVGFPHGSSTTEVKVFETKQAVADGATEIDMVINIGHLKSGLHSEVQADIKAVVDASAGHTVKVILENAYLTDEEKVTACKLSEAAGAHYVKTSTGYAPTGASIADIKLMKASVSPTIKLKSAGGVRTLDVLMEYLDAGISRSGATTTAVMIDEFIERFGRE</sequence>
<dbReference type="GO" id="GO:0005737">
    <property type="term" value="C:cytoplasm"/>
    <property type="evidence" value="ECO:0007669"/>
    <property type="project" value="UniProtKB-SubCell"/>
</dbReference>
<reference evidence="8 9" key="1">
    <citation type="submission" date="2015-10" db="EMBL/GenBank/DDBJ databases">
        <title>Metagenome-Assembled Genomes uncover a global brackish microbiome.</title>
        <authorList>
            <person name="Hugerth L.W."/>
            <person name="Larsson J."/>
            <person name="Alneberg J."/>
            <person name="Lindh M.V."/>
            <person name="Legrand C."/>
            <person name="Pinhassi J."/>
            <person name="Andersson A.F."/>
        </authorList>
    </citation>
    <scope>NUCLEOTIDE SEQUENCE [LARGE SCALE GENOMIC DNA]</scope>
    <source>
        <strain evidence="8">BACL15 MAG-120619-bin91</strain>
    </source>
</reference>
<dbReference type="AlphaFoldDB" id="A0A0R2PJK5"/>
<dbReference type="EMBL" id="LIAM01000025">
    <property type="protein sequence ID" value="KRO36147.1"/>
    <property type="molecule type" value="Genomic_DNA"/>
</dbReference>
<dbReference type="CDD" id="cd00959">
    <property type="entry name" value="DeoC"/>
    <property type="match status" value="1"/>
</dbReference>
<comment type="catalytic activity">
    <reaction evidence="5 7">
        <text>2-deoxy-D-ribose 5-phosphate = D-glyceraldehyde 3-phosphate + acetaldehyde</text>
        <dbReference type="Rhea" id="RHEA:12821"/>
        <dbReference type="ChEBI" id="CHEBI:15343"/>
        <dbReference type="ChEBI" id="CHEBI:59776"/>
        <dbReference type="ChEBI" id="CHEBI:62877"/>
        <dbReference type="EC" id="4.1.2.4"/>
    </reaction>
</comment>
<proteinExistence type="inferred from homology"/>
<dbReference type="Proteomes" id="UP000053274">
    <property type="component" value="Unassembled WGS sequence"/>
</dbReference>
<evidence type="ECO:0000256" key="4">
    <source>
        <dbReference type="ARBA" id="ARBA00023270"/>
    </source>
</evidence>
<dbReference type="InterPro" id="IPR028581">
    <property type="entry name" value="DeoC_typeI"/>
</dbReference>
<dbReference type="Pfam" id="PF01791">
    <property type="entry name" value="DeoC"/>
    <property type="match status" value="1"/>
</dbReference>
<organism evidence="8 9">
    <name type="scientific">Actinobacteria bacterium BACL15 MAG-120619-bin91</name>
    <dbReference type="NCBI Taxonomy" id="1655562"/>
    <lineage>
        <taxon>Bacteria</taxon>
        <taxon>Bacillati</taxon>
        <taxon>Actinomycetota</taxon>
        <taxon>Actinomycetes</taxon>
        <taxon>Actinomycetes incertae sedis</taxon>
        <taxon>ac1 cluster</taxon>
    </lineage>
</organism>
<dbReference type="InterPro" id="IPR002915">
    <property type="entry name" value="DeoC/FbaB/LacD_aldolase"/>
</dbReference>
<dbReference type="GO" id="GO:0009264">
    <property type="term" value="P:deoxyribonucleotide catabolic process"/>
    <property type="evidence" value="ECO:0007669"/>
    <property type="project" value="UniProtKB-UniRule"/>
</dbReference>
<keyword evidence="4 7" id="KW-0704">Schiff base</keyword>
<comment type="similarity">
    <text evidence="1 7">Belongs to the DeoC/FbaB aldolase family. DeoC type 1 subfamily.</text>
</comment>
<dbReference type="Gene3D" id="3.20.20.70">
    <property type="entry name" value="Aldolase class I"/>
    <property type="match status" value="1"/>
</dbReference>
<dbReference type="HAMAP" id="MF_00114">
    <property type="entry name" value="DeoC_type1"/>
    <property type="match status" value="1"/>
</dbReference>
<comment type="subcellular location">
    <subcellularLocation>
        <location evidence="7">Cytoplasm</location>
    </subcellularLocation>
</comment>
<keyword evidence="3 7" id="KW-0456">Lyase</keyword>
<dbReference type="SUPFAM" id="SSF51569">
    <property type="entry name" value="Aldolase"/>
    <property type="match status" value="1"/>
</dbReference>
<evidence type="ECO:0000256" key="7">
    <source>
        <dbReference type="HAMAP-Rule" id="MF_00114"/>
    </source>
</evidence>
<accession>A0A0R2PJK5</accession>